<dbReference type="Proteomes" id="UP000886857">
    <property type="component" value="Unassembled WGS sequence"/>
</dbReference>
<reference evidence="3" key="1">
    <citation type="submission" date="2020-10" db="EMBL/GenBank/DDBJ databases">
        <authorList>
            <person name="Gilroy R."/>
        </authorList>
    </citation>
    <scope>NUCLEOTIDE SEQUENCE</scope>
    <source>
        <strain evidence="3">10406</strain>
    </source>
</reference>
<dbReference type="PANTHER" id="PTHR40083">
    <property type="entry name" value="UPF0122 PROTEIN CBO2450/CLC_2298"/>
    <property type="match status" value="1"/>
</dbReference>
<accession>A0A9D1N898</accession>
<dbReference type="InterPro" id="IPR013324">
    <property type="entry name" value="RNA_pol_sigma_r3/r4-like"/>
</dbReference>
<gene>
    <name evidence="3" type="ORF">IAC73_00465</name>
</gene>
<evidence type="ECO:0000256" key="1">
    <source>
        <dbReference type="ARBA" id="ARBA00008720"/>
    </source>
</evidence>
<dbReference type="PANTHER" id="PTHR40083:SF1">
    <property type="entry name" value="UPF0122 PROTEIN YLXM"/>
    <property type="match status" value="1"/>
</dbReference>
<protein>
    <submittedName>
        <fullName evidence="3">Uncharacterized protein</fullName>
    </submittedName>
</protein>
<evidence type="ECO:0000313" key="4">
    <source>
        <dbReference type="Proteomes" id="UP000886857"/>
    </source>
</evidence>
<name>A0A9D1N898_9FIRM</name>
<dbReference type="InterPro" id="IPR007394">
    <property type="entry name" value="UPF0122"/>
</dbReference>
<comment type="similarity">
    <text evidence="1">Belongs to the UPF0122 family.</text>
</comment>
<comment type="function">
    <text evidence="2">Might take part in the signal recognition particle (SRP) pathway. This is inferred from the conservation of its genetic proximity to ftsY/ffh. May be a regulatory protein.</text>
</comment>
<dbReference type="InterPro" id="IPR036388">
    <property type="entry name" value="WH-like_DNA-bd_sf"/>
</dbReference>
<evidence type="ECO:0000313" key="3">
    <source>
        <dbReference type="EMBL" id="HIU98303.1"/>
    </source>
</evidence>
<evidence type="ECO:0000256" key="2">
    <source>
        <dbReference type="ARBA" id="ARBA00024764"/>
    </source>
</evidence>
<dbReference type="EMBL" id="DVOE01000005">
    <property type="protein sequence ID" value="HIU98303.1"/>
    <property type="molecule type" value="Genomic_DNA"/>
</dbReference>
<reference evidence="3" key="2">
    <citation type="journal article" date="2021" name="PeerJ">
        <title>Extensive microbial diversity within the chicken gut microbiome revealed by metagenomics and culture.</title>
        <authorList>
            <person name="Gilroy R."/>
            <person name="Ravi A."/>
            <person name="Getino M."/>
            <person name="Pursley I."/>
            <person name="Horton D.L."/>
            <person name="Alikhan N.F."/>
            <person name="Baker D."/>
            <person name="Gharbi K."/>
            <person name="Hall N."/>
            <person name="Watson M."/>
            <person name="Adriaenssens E.M."/>
            <person name="Foster-Nyarko E."/>
            <person name="Jarju S."/>
            <person name="Secka A."/>
            <person name="Antonio M."/>
            <person name="Oren A."/>
            <person name="Chaudhuri R.R."/>
            <person name="La Ragione R."/>
            <person name="Hildebrand F."/>
            <person name="Pallen M.J."/>
        </authorList>
    </citation>
    <scope>NUCLEOTIDE SEQUENCE</scope>
    <source>
        <strain evidence="3">10406</strain>
    </source>
</reference>
<comment type="caution">
    <text evidence="3">The sequence shown here is derived from an EMBL/GenBank/DDBJ whole genome shotgun (WGS) entry which is preliminary data.</text>
</comment>
<organism evidence="3 4">
    <name type="scientific">Candidatus Limadaptatus stercoripullorum</name>
    <dbReference type="NCBI Taxonomy" id="2840846"/>
    <lineage>
        <taxon>Bacteria</taxon>
        <taxon>Bacillati</taxon>
        <taxon>Bacillota</taxon>
        <taxon>Clostridia</taxon>
        <taxon>Eubacteriales</taxon>
        <taxon>Candidatus Limadaptatus</taxon>
    </lineage>
</organism>
<dbReference type="SUPFAM" id="SSF88659">
    <property type="entry name" value="Sigma3 and sigma4 domains of RNA polymerase sigma factors"/>
    <property type="match status" value="1"/>
</dbReference>
<dbReference type="AlphaFoldDB" id="A0A9D1N898"/>
<sequence length="108" mass="11723">MDRFETGTLRAYYGALLTDRQNELIRLHCDEDISLGELAEMFSVSRQAVLDGIRRGESALTEYESKLGLAARDGRAVGLLAEAEAALSRGDSAECTRCIGAAKALLEE</sequence>
<dbReference type="Gene3D" id="1.10.10.10">
    <property type="entry name" value="Winged helix-like DNA-binding domain superfamily/Winged helix DNA-binding domain"/>
    <property type="match status" value="1"/>
</dbReference>
<proteinExistence type="inferred from homology"/>
<dbReference type="Pfam" id="PF04297">
    <property type="entry name" value="UPF0122"/>
    <property type="match status" value="1"/>
</dbReference>